<organism evidence="2 3">
    <name type="scientific">Brachybacterium sacelli</name>
    <dbReference type="NCBI Taxonomy" id="173364"/>
    <lineage>
        <taxon>Bacteria</taxon>
        <taxon>Bacillati</taxon>
        <taxon>Actinomycetota</taxon>
        <taxon>Actinomycetes</taxon>
        <taxon>Micrococcales</taxon>
        <taxon>Dermabacteraceae</taxon>
        <taxon>Brachybacterium</taxon>
    </lineage>
</organism>
<proteinExistence type="predicted"/>
<feature type="domain" description="GmrSD restriction endonucleases C-terminal" evidence="1">
    <location>
        <begin position="4"/>
        <end position="130"/>
    </location>
</feature>
<dbReference type="InterPro" id="IPR011089">
    <property type="entry name" value="GmrSD_C"/>
</dbReference>
<protein>
    <recommendedName>
        <fullName evidence="1">GmrSD restriction endonucleases C-terminal domain-containing protein</fullName>
    </recommendedName>
</protein>
<reference evidence="2 3" key="1">
    <citation type="submission" date="2021-03" db="EMBL/GenBank/DDBJ databases">
        <title>Sequencing the genomes of 1000 actinobacteria strains.</title>
        <authorList>
            <person name="Klenk H.-P."/>
        </authorList>
    </citation>
    <scope>NUCLEOTIDE SEQUENCE [LARGE SCALE GENOMIC DNA]</scope>
    <source>
        <strain evidence="2 3">DSM 14566</strain>
    </source>
</reference>
<sequence length="147" mass="15952">MQITRNDILTRDLSSEEYEPGTGDCEVIVGVLNDPYSGDVIEFEKSEGSSQIDIDHIVPLGAAWDAGASEWTDEERLAYANDPEVLAAVNSSDNRSKSDATIGEWMPENEDVTCQYASSYVSVSAKYDLSISPADHDVLEGLLAQCA</sequence>
<name>A0ABS4X1H8_9MICO</name>
<evidence type="ECO:0000313" key="2">
    <source>
        <dbReference type="EMBL" id="MBP2382311.1"/>
    </source>
</evidence>
<evidence type="ECO:0000313" key="3">
    <source>
        <dbReference type="Proteomes" id="UP001519290"/>
    </source>
</evidence>
<gene>
    <name evidence="2" type="ORF">JOF43_002268</name>
</gene>
<dbReference type="RefSeq" id="WP_209902078.1">
    <property type="nucleotide sequence ID" value="NZ_BAAAJW010000003.1"/>
</dbReference>
<accession>A0ABS4X1H8</accession>
<dbReference type="Pfam" id="PF07510">
    <property type="entry name" value="GmrSD_C"/>
    <property type="match status" value="1"/>
</dbReference>
<dbReference type="PANTHER" id="PTHR24094">
    <property type="entry name" value="SECRETED PROTEIN"/>
    <property type="match status" value="1"/>
</dbReference>
<dbReference type="EMBL" id="JAGIOD010000001">
    <property type="protein sequence ID" value="MBP2382311.1"/>
    <property type="molecule type" value="Genomic_DNA"/>
</dbReference>
<dbReference type="Proteomes" id="UP001519290">
    <property type="component" value="Unassembled WGS sequence"/>
</dbReference>
<dbReference type="PANTHER" id="PTHR24094:SF15">
    <property type="entry name" value="AMP-DEPENDENT SYNTHETASE_LIGASE DOMAIN-CONTAINING PROTEIN-RELATED"/>
    <property type="match status" value="1"/>
</dbReference>
<keyword evidence="3" id="KW-1185">Reference proteome</keyword>
<evidence type="ECO:0000259" key="1">
    <source>
        <dbReference type="Pfam" id="PF07510"/>
    </source>
</evidence>
<comment type="caution">
    <text evidence="2">The sequence shown here is derived from an EMBL/GenBank/DDBJ whole genome shotgun (WGS) entry which is preliminary data.</text>
</comment>